<protein>
    <submittedName>
        <fullName evidence="3">Polyketide cyclase</fullName>
    </submittedName>
</protein>
<dbReference type="Proteomes" id="UP000214688">
    <property type="component" value="Chromosome"/>
</dbReference>
<proteinExistence type="inferred from homology"/>
<evidence type="ECO:0000256" key="1">
    <source>
        <dbReference type="ARBA" id="ARBA00006817"/>
    </source>
</evidence>
<dbReference type="Pfam" id="PF08327">
    <property type="entry name" value="AHSA1"/>
    <property type="match status" value="1"/>
</dbReference>
<name>A0A223D1S9_9BACL</name>
<dbReference type="SUPFAM" id="SSF55961">
    <property type="entry name" value="Bet v1-like"/>
    <property type="match status" value="1"/>
</dbReference>
<organism evidence="3 4">
    <name type="scientific">Tumebacillus algifaecis</name>
    <dbReference type="NCBI Taxonomy" id="1214604"/>
    <lineage>
        <taxon>Bacteria</taxon>
        <taxon>Bacillati</taxon>
        <taxon>Bacillota</taxon>
        <taxon>Bacilli</taxon>
        <taxon>Bacillales</taxon>
        <taxon>Alicyclobacillaceae</taxon>
        <taxon>Tumebacillus</taxon>
    </lineage>
</organism>
<dbReference type="InterPro" id="IPR023393">
    <property type="entry name" value="START-like_dom_sf"/>
</dbReference>
<dbReference type="InterPro" id="IPR013538">
    <property type="entry name" value="ASHA1/2-like_C"/>
</dbReference>
<evidence type="ECO:0000259" key="2">
    <source>
        <dbReference type="Pfam" id="PF08327"/>
    </source>
</evidence>
<feature type="domain" description="Activator of Hsp90 ATPase homologue 1/2-like C-terminal" evidence="2">
    <location>
        <begin position="18"/>
        <end position="165"/>
    </location>
</feature>
<keyword evidence="4" id="KW-1185">Reference proteome</keyword>
<evidence type="ECO:0000313" key="3">
    <source>
        <dbReference type="EMBL" id="ASS75511.1"/>
    </source>
</evidence>
<gene>
    <name evidence="3" type="ORF">CIG75_11310</name>
</gene>
<dbReference type="OrthoDB" id="118413at2"/>
<comment type="similarity">
    <text evidence="1">Belongs to the AHA1 family.</text>
</comment>
<dbReference type="KEGG" id="tab:CIG75_11310"/>
<dbReference type="EMBL" id="CP022657">
    <property type="protein sequence ID" value="ASS75511.1"/>
    <property type="molecule type" value="Genomic_DNA"/>
</dbReference>
<accession>A0A223D1S9</accession>
<dbReference type="AlphaFoldDB" id="A0A223D1S9"/>
<dbReference type="RefSeq" id="WP_094236755.1">
    <property type="nucleotide sequence ID" value="NZ_CP022657.1"/>
</dbReference>
<dbReference type="Gene3D" id="3.30.530.20">
    <property type="match status" value="1"/>
</dbReference>
<sequence>MSENMESNNELVLTRTFDAPRELVFKVWSEAEHLMHWWGPKGFKMEVAAFDFRPGGVFHYSQQTPDGQKMWGKFVFQEMVAPEKLVFINSFSDAEGNLVRAPFNATWPLEILNTLTFEEHDGKTTLTMRGYPVNATEEERQTFESMRGGIQQGFAGTFNQLTEYLASVQTK</sequence>
<evidence type="ECO:0000313" key="4">
    <source>
        <dbReference type="Proteomes" id="UP000214688"/>
    </source>
</evidence>
<reference evidence="3 4" key="1">
    <citation type="journal article" date="2015" name="Int. J. Syst. Evol. Microbiol.">
        <title>Tumebacillus algifaecis sp. nov., isolated from decomposing algal scum.</title>
        <authorList>
            <person name="Wu Y.F."/>
            <person name="Zhang B."/>
            <person name="Xing P."/>
            <person name="Wu Q.L."/>
            <person name="Liu S.J."/>
        </authorList>
    </citation>
    <scope>NUCLEOTIDE SEQUENCE [LARGE SCALE GENOMIC DNA]</scope>
    <source>
        <strain evidence="3 4">THMBR28</strain>
    </source>
</reference>